<proteinExistence type="predicted"/>
<organism evidence="2 3">
    <name type="scientific">Sneathiella chungangensis</name>
    <dbReference type="NCBI Taxonomy" id="1418234"/>
    <lineage>
        <taxon>Bacteria</taxon>
        <taxon>Pseudomonadati</taxon>
        <taxon>Pseudomonadota</taxon>
        <taxon>Alphaproteobacteria</taxon>
        <taxon>Sneathiellales</taxon>
        <taxon>Sneathiellaceae</taxon>
        <taxon>Sneathiella</taxon>
    </lineage>
</organism>
<comment type="caution">
    <text evidence="2">The sequence shown here is derived from an EMBL/GenBank/DDBJ whole genome shotgun (WGS) entry which is preliminary data.</text>
</comment>
<keyword evidence="1" id="KW-1133">Transmembrane helix</keyword>
<dbReference type="RefSeq" id="WP_161339004.1">
    <property type="nucleotide sequence ID" value="NZ_JBHSDG010000004.1"/>
</dbReference>
<dbReference type="EMBL" id="WTVA01000004">
    <property type="protein sequence ID" value="MZR22538.1"/>
    <property type="molecule type" value="Genomic_DNA"/>
</dbReference>
<name>A0A845MEY8_9PROT</name>
<keyword evidence="1" id="KW-0812">Transmembrane</keyword>
<sequence>MSKARTSTTKRTFISKLLSVAKSYRQQIAVIAVAATLGLVIILNVAMAPETELNGSGYHMTYFKDKMPQNATVIR</sequence>
<protein>
    <submittedName>
        <fullName evidence="2">Uncharacterized protein</fullName>
    </submittedName>
</protein>
<feature type="transmembrane region" description="Helical" evidence="1">
    <location>
        <begin position="28"/>
        <end position="48"/>
    </location>
</feature>
<reference evidence="2 3" key="1">
    <citation type="journal article" date="2014" name="Int. J. Syst. Evol. Microbiol.">
        <title>Sneathiella chungangensis sp. nov., isolated from a marine sand, and emended description of the genus Sneathiella.</title>
        <authorList>
            <person name="Siamphan C."/>
            <person name="Kim H."/>
            <person name="Lee J.S."/>
            <person name="Kim W."/>
        </authorList>
    </citation>
    <scope>NUCLEOTIDE SEQUENCE [LARGE SCALE GENOMIC DNA]</scope>
    <source>
        <strain evidence="2 3">KCTC 32476</strain>
    </source>
</reference>
<dbReference type="Proteomes" id="UP000445696">
    <property type="component" value="Unassembled WGS sequence"/>
</dbReference>
<accession>A0A845MEY8</accession>
<keyword evidence="3" id="KW-1185">Reference proteome</keyword>
<evidence type="ECO:0000256" key="1">
    <source>
        <dbReference type="SAM" id="Phobius"/>
    </source>
</evidence>
<evidence type="ECO:0000313" key="2">
    <source>
        <dbReference type="EMBL" id="MZR22538.1"/>
    </source>
</evidence>
<evidence type="ECO:0000313" key="3">
    <source>
        <dbReference type="Proteomes" id="UP000445696"/>
    </source>
</evidence>
<gene>
    <name evidence="2" type="ORF">GQF03_09350</name>
</gene>
<keyword evidence="1" id="KW-0472">Membrane</keyword>
<dbReference type="AlphaFoldDB" id="A0A845MEY8"/>